<dbReference type="GO" id="GO:0008168">
    <property type="term" value="F:methyltransferase activity"/>
    <property type="evidence" value="ECO:0007669"/>
    <property type="project" value="UniProtKB-KW"/>
</dbReference>
<accession>A0A9P6SZQ1</accession>
<evidence type="ECO:0000313" key="3">
    <source>
        <dbReference type="EMBL" id="KAG0013063.1"/>
    </source>
</evidence>
<dbReference type="PANTHER" id="PTHR13090">
    <property type="entry name" value="ARGININE-HYDROXYLASE NDUFAF5, MITOCHONDRIAL"/>
    <property type="match status" value="1"/>
</dbReference>
<dbReference type="AlphaFoldDB" id="A0A9P6SZQ1"/>
<dbReference type="PANTHER" id="PTHR13090:SF1">
    <property type="entry name" value="ARGININE-HYDROXYLASE NDUFAF5, MITOCHONDRIAL"/>
    <property type="match status" value="1"/>
</dbReference>
<dbReference type="CDD" id="cd02440">
    <property type="entry name" value="AdoMet_MTases"/>
    <property type="match status" value="1"/>
</dbReference>
<dbReference type="Proteomes" id="UP000703661">
    <property type="component" value="Unassembled WGS sequence"/>
</dbReference>
<dbReference type="GO" id="GO:0032981">
    <property type="term" value="P:mitochondrial respiratory chain complex I assembly"/>
    <property type="evidence" value="ECO:0007669"/>
    <property type="project" value="TreeGrafter"/>
</dbReference>
<gene>
    <name evidence="3" type="ORF">BGZ80_011306</name>
</gene>
<comment type="caution">
    <text evidence="3">The sequence shown here is derived from an EMBL/GenBank/DDBJ whole genome shotgun (WGS) entry which is preliminary data.</text>
</comment>
<keyword evidence="1" id="KW-0489">Methyltransferase</keyword>
<keyword evidence="2" id="KW-0808">Transferase</keyword>
<protein>
    <recommendedName>
        <fullName evidence="5">Methyltransferase domain-containing protein</fullName>
    </recommendedName>
</protein>
<keyword evidence="4" id="KW-1185">Reference proteome</keyword>
<organism evidence="3 4">
    <name type="scientific">Entomortierella chlamydospora</name>
    <dbReference type="NCBI Taxonomy" id="101097"/>
    <lineage>
        <taxon>Eukaryota</taxon>
        <taxon>Fungi</taxon>
        <taxon>Fungi incertae sedis</taxon>
        <taxon>Mucoromycota</taxon>
        <taxon>Mortierellomycotina</taxon>
        <taxon>Mortierellomycetes</taxon>
        <taxon>Mortierellales</taxon>
        <taxon>Mortierellaceae</taxon>
        <taxon>Entomortierella</taxon>
    </lineage>
</organism>
<dbReference type="GO" id="GO:0032259">
    <property type="term" value="P:methylation"/>
    <property type="evidence" value="ECO:0007669"/>
    <property type="project" value="UniProtKB-KW"/>
</dbReference>
<sequence>MHSRSIPLLRATSQILTRSLRNTPRFHLYSTASSAGAKTVPATFQVFDREGKRLQKERAASNVELSRQVDYVKDEVAFRVVDRLLDIKREFNEVVELGSGCGHIAKHVDSDMMKKLIMCDMSEMMLKRDKDVEYEAWSVLTSLQLAELDREGGISPRVSPMADSRDLGSLLSRAGFTLTTVDVDEVTVNYPSAIELMEDLRAMGESNAVIGRRGLLKRDTMIAASAIYKEMYGNPDGTIPATFQILYMANWVEAFTDTKQAIGERFCKTFSQGPS</sequence>
<reference evidence="3" key="1">
    <citation type="journal article" date="2020" name="Fungal Divers.">
        <title>Resolving the Mortierellaceae phylogeny through synthesis of multi-gene phylogenetics and phylogenomics.</title>
        <authorList>
            <person name="Vandepol N."/>
            <person name="Liber J."/>
            <person name="Desiro A."/>
            <person name="Na H."/>
            <person name="Kennedy M."/>
            <person name="Barry K."/>
            <person name="Grigoriev I.V."/>
            <person name="Miller A.N."/>
            <person name="O'Donnell K."/>
            <person name="Stajich J.E."/>
            <person name="Bonito G."/>
        </authorList>
    </citation>
    <scope>NUCLEOTIDE SEQUENCE</scope>
    <source>
        <strain evidence="3">NRRL 2769</strain>
    </source>
</reference>
<dbReference type="InterPro" id="IPR029063">
    <property type="entry name" value="SAM-dependent_MTases_sf"/>
</dbReference>
<evidence type="ECO:0000256" key="1">
    <source>
        <dbReference type="ARBA" id="ARBA00022603"/>
    </source>
</evidence>
<evidence type="ECO:0000313" key="4">
    <source>
        <dbReference type="Proteomes" id="UP000703661"/>
    </source>
</evidence>
<evidence type="ECO:0008006" key="5">
    <source>
        <dbReference type="Google" id="ProtNLM"/>
    </source>
</evidence>
<dbReference type="GO" id="GO:0005739">
    <property type="term" value="C:mitochondrion"/>
    <property type="evidence" value="ECO:0007669"/>
    <property type="project" value="TreeGrafter"/>
</dbReference>
<dbReference type="SUPFAM" id="SSF53335">
    <property type="entry name" value="S-adenosyl-L-methionine-dependent methyltransferases"/>
    <property type="match status" value="1"/>
</dbReference>
<dbReference type="InterPro" id="IPR050602">
    <property type="entry name" value="Malonyl-ACP_OMT"/>
</dbReference>
<proteinExistence type="predicted"/>
<name>A0A9P6SZQ1_9FUNG</name>
<evidence type="ECO:0000256" key="2">
    <source>
        <dbReference type="ARBA" id="ARBA00022679"/>
    </source>
</evidence>
<dbReference type="EMBL" id="JAAAID010000896">
    <property type="protein sequence ID" value="KAG0013063.1"/>
    <property type="molecule type" value="Genomic_DNA"/>
</dbReference>